<dbReference type="SMR" id="A0A024UZG9"/>
<gene>
    <name evidence="2" type="ORF">PFFVO_05103</name>
</gene>
<feature type="region of interest" description="Disordered" evidence="1">
    <location>
        <begin position="1"/>
        <end position="23"/>
    </location>
</feature>
<sequence length="195" mass="23440">MKRKKSQKVSKETDDNIGGKKENVIDEEKDEISLLNNKGNEYIIYNPLNEYTINTELNHDEIFEQLNDRIYNKLNENINYDLLEDEIFKELNEKIYEEIKENIQNDDKKYKEDIFNDNIFKELKCDNSEELTTNEKNKNINENVIPFLLKKKLYEKNIAQIEQQIQNDKLNKMMKTKEIILDMLTIIKNRKLNIL</sequence>
<name>A0A024UZG9_PLAFA</name>
<evidence type="ECO:0000256" key="1">
    <source>
        <dbReference type="SAM" id="MobiDB-lite"/>
    </source>
</evidence>
<protein>
    <submittedName>
        <fullName evidence="2">Uncharacterized protein</fullName>
    </submittedName>
</protein>
<proteinExistence type="predicted"/>
<reference evidence="2 3" key="1">
    <citation type="submission" date="2013-02" db="EMBL/GenBank/DDBJ databases">
        <title>The Genome Annotation of Plasmodium falciparum Vietnam Oak-Knoll (FVO).</title>
        <authorList>
            <consortium name="The Broad Institute Genome Sequencing Platform"/>
            <consortium name="The Broad Institute Genome Sequencing Center for Infectious Disease"/>
            <person name="Neafsey D."/>
            <person name="Hoffman S."/>
            <person name="Volkman S."/>
            <person name="Rosenthal P."/>
            <person name="Walker B."/>
            <person name="Young S.K."/>
            <person name="Zeng Q."/>
            <person name="Gargeya S."/>
            <person name="Fitzgerald M."/>
            <person name="Haas B."/>
            <person name="Abouelleil A."/>
            <person name="Allen A.W."/>
            <person name="Alvarado L."/>
            <person name="Arachchi H.M."/>
            <person name="Berlin A.M."/>
            <person name="Chapman S.B."/>
            <person name="Gainer-Dewar J."/>
            <person name="Goldberg J."/>
            <person name="Griggs A."/>
            <person name="Gujja S."/>
            <person name="Hansen M."/>
            <person name="Howarth C."/>
            <person name="Imamovic A."/>
            <person name="Ireland A."/>
            <person name="Larimer J."/>
            <person name="McCowan C."/>
            <person name="Murphy C."/>
            <person name="Pearson M."/>
            <person name="Poon T.W."/>
            <person name="Priest M."/>
            <person name="Roberts A."/>
            <person name="Saif S."/>
            <person name="Shea T."/>
            <person name="Sisk P."/>
            <person name="Sykes S."/>
            <person name="Wortman J."/>
            <person name="Nusbaum C."/>
            <person name="Birren B."/>
        </authorList>
    </citation>
    <scope>NUCLEOTIDE SEQUENCE [LARGE SCALE GENOMIC DNA]</scope>
    <source>
        <strain evidence="3">Vietnam Oak-Knoll (FVO)</strain>
    </source>
</reference>
<dbReference type="AlphaFoldDB" id="A0A024UZG9"/>
<feature type="compositionally biased region" description="Basic and acidic residues" evidence="1">
    <location>
        <begin position="9"/>
        <end position="23"/>
    </location>
</feature>
<organism evidence="2 3">
    <name type="scientific">Plasmodium falciparum Vietnam Oak-Knoll</name>
    <name type="common">FVO</name>
    <dbReference type="NCBI Taxonomy" id="1036723"/>
    <lineage>
        <taxon>Eukaryota</taxon>
        <taxon>Sar</taxon>
        <taxon>Alveolata</taxon>
        <taxon>Apicomplexa</taxon>
        <taxon>Aconoidasida</taxon>
        <taxon>Haemosporida</taxon>
        <taxon>Plasmodiidae</taxon>
        <taxon>Plasmodium</taxon>
        <taxon>Plasmodium (Laverania)</taxon>
    </lineage>
</organism>
<reference evidence="2 3" key="2">
    <citation type="submission" date="2013-02" db="EMBL/GenBank/DDBJ databases">
        <title>The Genome Sequence of Plasmodium falciparum Vietnam Oak-Knoll (FVO).</title>
        <authorList>
            <consortium name="The Broad Institute Genome Sequencing Platform"/>
            <consortium name="The Broad Institute Genome Sequencing Center for Infectious Disease"/>
            <person name="Neafsey D."/>
            <person name="Cheeseman I."/>
            <person name="Volkman S."/>
            <person name="Adams J."/>
            <person name="Walker B."/>
            <person name="Young S.K."/>
            <person name="Zeng Q."/>
            <person name="Gargeya S."/>
            <person name="Fitzgerald M."/>
            <person name="Haas B."/>
            <person name="Abouelleil A."/>
            <person name="Alvarado L."/>
            <person name="Arachchi H.M."/>
            <person name="Berlin A.M."/>
            <person name="Chapman S.B."/>
            <person name="Dewar J."/>
            <person name="Goldberg J."/>
            <person name="Griggs A."/>
            <person name="Gujja S."/>
            <person name="Hansen M."/>
            <person name="Howarth C."/>
            <person name="Imamovic A."/>
            <person name="Larimer J."/>
            <person name="McCowan C."/>
            <person name="Murphy C."/>
            <person name="Neiman D."/>
            <person name="Pearson M."/>
            <person name="Priest M."/>
            <person name="Roberts A."/>
            <person name="Saif S."/>
            <person name="Shea T."/>
            <person name="Sisk P."/>
            <person name="Sykes S."/>
            <person name="Wortman J."/>
            <person name="Nusbaum C."/>
            <person name="Birren B."/>
        </authorList>
    </citation>
    <scope>NUCLEOTIDE SEQUENCE [LARGE SCALE GENOMIC DNA]</scope>
    <source>
        <strain evidence="3">Vietnam Oak-Knoll (FVO)</strain>
    </source>
</reference>
<evidence type="ECO:0000313" key="2">
    <source>
        <dbReference type="EMBL" id="ETW16001.1"/>
    </source>
</evidence>
<dbReference type="OrthoDB" id="371552at2759"/>
<accession>A0A024UZG9</accession>
<dbReference type="EMBL" id="KI925150">
    <property type="protein sequence ID" value="ETW16001.1"/>
    <property type="molecule type" value="Genomic_DNA"/>
</dbReference>
<evidence type="ECO:0000313" key="3">
    <source>
        <dbReference type="Proteomes" id="UP000030690"/>
    </source>
</evidence>
<dbReference type="Proteomes" id="UP000030690">
    <property type="component" value="Unassembled WGS sequence"/>
</dbReference>